<reference evidence="2 3" key="1">
    <citation type="submission" date="2014-08" db="EMBL/GenBank/DDBJ databases">
        <title>Porphyromonas gulae strain:COT-052_OH3439 Genome sequencing.</title>
        <authorList>
            <person name="Wallis C."/>
            <person name="Deusch O."/>
            <person name="O'Flynn C."/>
            <person name="Davis I."/>
            <person name="Jospin G."/>
            <person name="Darling A.E."/>
            <person name="Coil D.A."/>
            <person name="Alexiev A."/>
            <person name="Horsfall A."/>
            <person name="Kirkwood N."/>
            <person name="Harris S."/>
            <person name="Eisen J.A."/>
        </authorList>
    </citation>
    <scope>NUCLEOTIDE SEQUENCE [LARGE SCALE GENOMIC DNA]</scope>
    <source>
        <strain evidence="3">COT-052 OH3439</strain>
    </source>
</reference>
<keyword evidence="3" id="KW-1185">Reference proteome</keyword>
<dbReference type="InterPro" id="IPR036388">
    <property type="entry name" value="WH-like_DNA-bd_sf"/>
</dbReference>
<sequence>MLRPLDPLLMSELRLAIMSVLMSVEEADFLYLKEVTGATSGNISVQLDKLSTAGYIEIEKGYNGKRPRTTCRATDAGREAFSAHFEALKSYLPTNSTR</sequence>
<dbReference type="RefSeq" id="WP_026292201.1">
    <property type="nucleotide sequence ID" value="NZ_CALUCC010000379.1"/>
</dbReference>
<evidence type="ECO:0000313" key="3">
    <source>
        <dbReference type="Proteomes" id="UP000030146"/>
    </source>
</evidence>
<dbReference type="Pfam" id="PF13601">
    <property type="entry name" value="HTH_34"/>
    <property type="match status" value="1"/>
</dbReference>
<accession>A0A099WR03</accession>
<feature type="domain" description="Winged helix DNA-binding" evidence="1">
    <location>
        <begin position="13"/>
        <end position="92"/>
    </location>
</feature>
<dbReference type="PANTHER" id="PTHR37318">
    <property type="entry name" value="BSL7504 PROTEIN"/>
    <property type="match status" value="1"/>
</dbReference>
<gene>
    <name evidence="2" type="ORF">HR15_03045</name>
</gene>
<dbReference type="InterPro" id="IPR036390">
    <property type="entry name" value="WH_DNA-bd_sf"/>
</dbReference>
<evidence type="ECO:0000313" key="2">
    <source>
        <dbReference type="EMBL" id="KGN91197.1"/>
    </source>
</evidence>
<dbReference type="AlphaFoldDB" id="A0A099WR03"/>
<dbReference type="InterPro" id="IPR027395">
    <property type="entry name" value="WH_DNA-bd_dom"/>
</dbReference>
<dbReference type="SUPFAM" id="SSF46785">
    <property type="entry name" value="Winged helix' DNA-binding domain"/>
    <property type="match status" value="1"/>
</dbReference>
<protein>
    <submittedName>
        <fullName evidence="2">Transcriptional regulator</fullName>
    </submittedName>
</protein>
<proteinExistence type="predicted"/>
<dbReference type="GeneID" id="57240263"/>
<dbReference type="PATRIC" id="fig|111105.18.peg.2171"/>
<name>A0A099WR03_9PORP</name>
<comment type="caution">
    <text evidence="2">The sequence shown here is derived from an EMBL/GenBank/DDBJ whole genome shotgun (WGS) entry which is preliminary data.</text>
</comment>
<evidence type="ECO:0000259" key="1">
    <source>
        <dbReference type="Pfam" id="PF13601"/>
    </source>
</evidence>
<organism evidence="2 3">
    <name type="scientific">Porphyromonas gulae</name>
    <dbReference type="NCBI Taxonomy" id="111105"/>
    <lineage>
        <taxon>Bacteria</taxon>
        <taxon>Pseudomonadati</taxon>
        <taxon>Bacteroidota</taxon>
        <taxon>Bacteroidia</taxon>
        <taxon>Bacteroidales</taxon>
        <taxon>Porphyromonadaceae</taxon>
        <taxon>Porphyromonas</taxon>
    </lineage>
</organism>
<dbReference type="PANTHER" id="PTHR37318:SF1">
    <property type="entry name" value="BSL7504 PROTEIN"/>
    <property type="match status" value="1"/>
</dbReference>
<dbReference type="EMBL" id="JRAK01000050">
    <property type="protein sequence ID" value="KGN91197.1"/>
    <property type="molecule type" value="Genomic_DNA"/>
</dbReference>
<dbReference type="Proteomes" id="UP000030146">
    <property type="component" value="Unassembled WGS sequence"/>
</dbReference>
<dbReference type="Gene3D" id="1.10.10.10">
    <property type="entry name" value="Winged helix-like DNA-binding domain superfamily/Winged helix DNA-binding domain"/>
    <property type="match status" value="1"/>
</dbReference>